<reference evidence="5 6" key="1">
    <citation type="submission" date="2023-04" db="EMBL/GenBank/DDBJ databases">
        <title>Genome of Basidiobolus ranarum AG-B5.</title>
        <authorList>
            <person name="Stajich J.E."/>
            <person name="Carter-House D."/>
            <person name="Gryganskyi A."/>
        </authorList>
    </citation>
    <scope>NUCLEOTIDE SEQUENCE [LARGE SCALE GENOMIC DNA]</scope>
    <source>
        <strain evidence="5 6">AG-B5</strain>
    </source>
</reference>
<dbReference type="PANTHER" id="PTHR31234">
    <property type="entry name" value="LATE EMBRYOGENESIS ABUNDANT (LEA) HYDROXYPROLINE-RICH GLYCOPROTEIN FAMILY"/>
    <property type="match status" value="1"/>
</dbReference>
<keyword evidence="2 4" id="KW-0472">Membrane</keyword>
<evidence type="ECO:0008006" key="7">
    <source>
        <dbReference type="Google" id="ProtNLM"/>
    </source>
</evidence>
<keyword evidence="6" id="KW-1185">Reference proteome</keyword>
<evidence type="ECO:0000313" key="5">
    <source>
        <dbReference type="EMBL" id="KAK9765672.1"/>
    </source>
</evidence>
<dbReference type="PANTHER" id="PTHR31234:SF2">
    <property type="entry name" value="OS05G0199100 PROTEIN"/>
    <property type="match status" value="1"/>
</dbReference>
<accession>A0ABR2WVY5</accession>
<feature type="compositionally biased region" description="Pro residues" evidence="3">
    <location>
        <begin position="212"/>
        <end position="222"/>
    </location>
</feature>
<gene>
    <name evidence="5" type="ORF">K7432_005793</name>
</gene>
<comment type="subcellular location">
    <subcellularLocation>
        <location evidence="1">Membrane</location>
    </subcellularLocation>
</comment>
<protein>
    <recommendedName>
        <fullName evidence="7">Late embryogenesis abundant protein LEA-2 subgroup domain-containing protein</fullName>
    </recommendedName>
</protein>
<dbReference type="InterPro" id="IPR044839">
    <property type="entry name" value="NDR1-like"/>
</dbReference>
<dbReference type="SUPFAM" id="SSF117070">
    <property type="entry name" value="LEA14-like"/>
    <property type="match status" value="1"/>
</dbReference>
<feature type="region of interest" description="Disordered" evidence="3">
    <location>
        <begin position="208"/>
        <end position="238"/>
    </location>
</feature>
<evidence type="ECO:0000256" key="4">
    <source>
        <dbReference type="SAM" id="Phobius"/>
    </source>
</evidence>
<evidence type="ECO:0000256" key="2">
    <source>
        <dbReference type="ARBA" id="ARBA00023136"/>
    </source>
</evidence>
<name>A0ABR2WVY5_9FUNG</name>
<proteinExistence type="predicted"/>
<evidence type="ECO:0000256" key="1">
    <source>
        <dbReference type="ARBA" id="ARBA00004370"/>
    </source>
</evidence>
<evidence type="ECO:0000313" key="6">
    <source>
        <dbReference type="Proteomes" id="UP001479436"/>
    </source>
</evidence>
<feature type="compositionally biased region" description="Polar residues" evidence="3">
    <location>
        <begin position="227"/>
        <end position="238"/>
    </location>
</feature>
<feature type="transmembrane region" description="Helical" evidence="4">
    <location>
        <begin position="21"/>
        <end position="48"/>
    </location>
</feature>
<evidence type="ECO:0000256" key="3">
    <source>
        <dbReference type="SAM" id="MobiDB-lite"/>
    </source>
</evidence>
<dbReference type="EMBL" id="JASJQH010000238">
    <property type="protein sequence ID" value="KAK9765672.1"/>
    <property type="molecule type" value="Genomic_DNA"/>
</dbReference>
<keyword evidence="4" id="KW-1133">Transmembrane helix</keyword>
<keyword evidence="4" id="KW-0812">Transmembrane</keyword>
<comment type="caution">
    <text evidence="5">The sequence shown here is derived from an EMBL/GenBank/DDBJ whole genome shotgun (WGS) entry which is preliminary data.</text>
</comment>
<organism evidence="5 6">
    <name type="scientific">Basidiobolus ranarum</name>
    <dbReference type="NCBI Taxonomy" id="34480"/>
    <lineage>
        <taxon>Eukaryota</taxon>
        <taxon>Fungi</taxon>
        <taxon>Fungi incertae sedis</taxon>
        <taxon>Zoopagomycota</taxon>
        <taxon>Entomophthoromycotina</taxon>
        <taxon>Basidiobolomycetes</taxon>
        <taxon>Basidiobolales</taxon>
        <taxon>Basidiobolaceae</taxon>
        <taxon>Basidiobolus</taxon>
    </lineage>
</organism>
<dbReference type="Proteomes" id="UP001479436">
    <property type="component" value="Unassembled WGS sequence"/>
</dbReference>
<sequence length="238" mass="26101">MSVEKSIAKTRQELGRSRYCGCGFLCFLLCIFLILVTAGGLIAFFLWVRVPEVKFTGVTTAENVTETFQIRGNTELVFNLRINITIDNPNYISVKFDEIKATAFHPAMPDVILGNGSIKDVNIMKKAVNVLLFPFSIHYNTTNDPQKLILQDLISRCGSNVAGQKKGSIDMDYEIDLNFSLLAFTGYVPKIRSKAGFDCPNDLNLAQLSSPTPTPIPTPTPAPASALQPNSSESGTLF</sequence>